<reference evidence="1 2" key="1">
    <citation type="submission" date="2024-05" db="EMBL/GenBank/DDBJ databases">
        <title>A draft genome resource for the thread blight pathogen Marasmius tenuissimus strain MS-2.</title>
        <authorList>
            <person name="Yulfo-Soto G.E."/>
            <person name="Baruah I.K."/>
            <person name="Amoako-Attah I."/>
            <person name="Bukari Y."/>
            <person name="Meinhardt L.W."/>
            <person name="Bailey B.A."/>
            <person name="Cohen S.P."/>
        </authorList>
    </citation>
    <scope>NUCLEOTIDE SEQUENCE [LARGE SCALE GENOMIC DNA]</scope>
    <source>
        <strain evidence="1 2">MS-2</strain>
    </source>
</reference>
<protein>
    <submittedName>
        <fullName evidence="1">Uncharacterized protein</fullName>
    </submittedName>
</protein>
<proteinExistence type="predicted"/>
<accession>A0ABR2ZT57</accession>
<keyword evidence="2" id="KW-1185">Reference proteome</keyword>
<name>A0ABR2ZT57_9AGAR</name>
<dbReference type="EMBL" id="JBBXMP010000062">
    <property type="protein sequence ID" value="KAL0064475.1"/>
    <property type="molecule type" value="Genomic_DNA"/>
</dbReference>
<organism evidence="1 2">
    <name type="scientific">Marasmius tenuissimus</name>
    <dbReference type="NCBI Taxonomy" id="585030"/>
    <lineage>
        <taxon>Eukaryota</taxon>
        <taxon>Fungi</taxon>
        <taxon>Dikarya</taxon>
        <taxon>Basidiomycota</taxon>
        <taxon>Agaricomycotina</taxon>
        <taxon>Agaricomycetes</taxon>
        <taxon>Agaricomycetidae</taxon>
        <taxon>Agaricales</taxon>
        <taxon>Marasmiineae</taxon>
        <taxon>Marasmiaceae</taxon>
        <taxon>Marasmius</taxon>
    </lineage>
</organism>
<evidence type="ECO:0000313" key="1">
    <source>
        <dbReference type="EMBL" id="KAL0064475.1"/>
    </source>
</evidence>
<comment type="caution">
    <text evidence="1">The sequence shown here is derived from an EMBL/GenBank/DDBJ whole genome shotgun (WGS) entry which is preliminary data.</text>
</comment>
<sequence>MLRIVLSKGLCQEHPELQEKFQCALKSEGFSDDWRVISDTTWLDGFSTVRWEGVGAEVALLWLNRVDLVRVTSGDGILDLVGEFRKAHRQIDRSQQTWIMLYGFDTRSPLKDQENIDLDLIHAQLTARIQIITATDDDDAIFKLMSISKVLSEGLRLAHGRTASPQETFKRTLQSEVDLSSDLAELVASRYKNWEALATAVDDMALTRGPGHEELCRLLIIEHKSKYPRTWWLNENDIKHSVIQLYEYVADASTVWHS</sequence>
<evidence type="ECO:0000313" key="2">
    <source>
        <dbReference type="Proteomes" id="UP001437256"/>
    </source>
</evidence>
<gene>
    <name evidence="1" type="ORF">AAF712_008639</name>
</gene>
<dbReference type="Proteomes" id="UP001437256">
    <property type="component" value="Unassembled WGS sequence"/>
</dbReference>